<evidence type="ECO:0000313" key="3">
    <source>
        <dbReference type="Proteomes" id="UP000012960"/>
    </source>
</evidence>
<name>A0A804IVT4_MUSAM</name>
<reference evidence="2" key="2">
    <citation type="submission" date="2021-05" db="UniProtKB">
        <authorList>
            <consortium name="EnsemblPlants"/>
        </authorList>
    </citation>
    <scope>IDENTIFICATION</scope>
    <source>
        <strain evidence="2">subsp. malaccensis</strain>
    </source>
</reference>
<dbReference type="AlphaFoldDB" id="A0A804IVT4"/>
<reference evidence="1" key="1">
    <citation type="submission" date="2021-03" db="EMBL/GenBank/DDBJ databases">
        <authorList>
            <consortium name="Genoscope - CEA"/>
            <person name="William W."/>
        </authorList>
    </citation>
    <scope>NUCLEOTIDE SEQUENCE</scope>
    <source>
        <strain evidence="1">Doubled-haploid Pahang</strain>
    </source>
</reference>
<dbReference type="EMBL" id="HG996469">
    <property type="protein sequence ID" value="CAG1843874.1"/>
    <property type="molecule type" value="Genomic_DNA"/>
</dbReference>
<gene>
    <name evidence="1" type="ORF">GSMUA_136690.1</name>
</gene>
<dbReference type="Gramene" id="Ma04_t30660.1">
    <property type="protein sequence ID" value="Ma04_p30660.1"/>
    <property type="gene ID" value="Ma04_g30660"/>
</dbReference>
<dbReference type="InParanoid" id="A0A804IVT4"/>
<dbReference type="Proteomes" id="UP000012960">
    <property type="component" value="Unplaced"/>
</dbReference>
<evidence type="ECO:0000313" key="1">
    <source>
        <dbReference type="EMBL" id="CAG1843874.1"/>
    </source>
</evidence>
<sequence>MQCVMVLVGEVVYLILPLRSHNSQLIYYSNKLTA</sequence>
<dbReference type="EnsemblPlants" id="Ma04_t30660.1">
    <property type="protein sequence ID" value="Ma04_p30660.1"/>
    <property type="gene ID" value="Ma04_g30660"/>
</dbReference>
<protein>
    <submittedName>
        <fullName evidence="1">(wild Malaysian banana) hypothetical protein</fullName>
    </submittedName>
</protein>
<evidence type="ECO:0000313" key="2">
    <source>
        <dbReference type="EnsemblPlants" id="Ma04_p30660.1"/>
    </source>
</evidence>
<organism evidence="2 3">
    <name type="scientific">Musa acuminata subsp. malaccensis</name>
    <name type="common">Wild banana</name>
    <name type="synonym">Musa malaccensis</name>
    <dbReference type="NCBI Taxonomy" id="214687"/>
    <lineage>
        <taxon>Eukaryota</taxon>
        <taxon>Viridiplantae</taxon>
        <taxon>Streptophyta</taxon>
        <taxon>Embryophyta</taxon>
        <taxon>Tracheophyta</taxon>
        <taxon>Spermatophyta</taxon>
        <taxon>Magnoliopsida</taxon>
        <taxon>Liliopsida</taxon>
        <taxon>Zingiberales</taxon>
        <taxon>Musaceae</taxon>
        <taxon>Musa</taxon>
    </lineage>
</organism>
<keyword evidence="3" id="KW-1185">Reference proteome</keyword>
<proteinExistence type="predicted"/>
<accession>A0A804IVT4</accession>